<organism evidence="2 3">
    <name type="scientific">Phytophthora lilii</name>
    <dbReference type="NCBI Taxonomy" id="2077276"/>
    <lineage>
        <taxon>Eukaryota</taxon>
        <taxon>Sar</taxon>
        <taxon>Stramenopiles</taxon>
        <taxon>Oomycota</taxon>
        <taxon>Peronosporomycetes</taxon>
        <taxon>Peronosporales</taxon>
        <taxon>Peronosporaceae</taxon>
        <taxon>Phytophthora</taxon>
    </lineage>
</organism>
<keyword evidence="3" id="KW-1185">Reference proteome</keyword>
<name>A0A9W6WY59_9STRA</name>
<evidence type="ECO:0000313" key="3">
    <source>
        <dbReference type="Proteomes" id="UP001165083"/>
    </source>
</evidence>
<dbReference type="EMBL" id="BSXW01000392">
    <property type="protein sequence ID" value="GMF20998.1"/>
    <property type="molecule type" value="Genomic_DNA"/>
</dbReference>
<protein>
    <submittedName>
        <fullName evidence="2">Unnamed protein product</fullName>
    </submittedName>
</protein>
<reference evidence="2" key="1">
    <citation type="submission" date="2023-04" db="EMBL/GenBank/DDBJ databases">
        <title>Phytophthora lilii NBRC 32176.</title>
        <authorList>
            <person name="Ichikawa N."/>
            <person name="Sato H."/>
            <person name="Tonouchi N."/>
        </authorList>
    </citation>
    <scope>NUCLEOTIDE SEQUENCE</scope>
    <source>
        <strain evidence="2">NBRC 32176</strain>
    </source>
</reference>
<evidence type="ECO:0000313" key="2">
    <source>
        <dbReference type="EMBL" id="GMF20998.1"/>
    </source>
</evidence>
<gene>
    <name evidence="2" type="ORF">Plil01_000824200</name>
</gene>
<feature type="region of interest" description="Disordered" evidence="1">
    <location>
        <begin position="46"/>
        <end position="80"/>
    </location>
</feature>
<evidence type="ECO:0000256" key="1">
    <source>
        <dbReference type="SAM" id="MobiDB-lite"/>
    </source>
</evidence>
<proteinExistence type="predicted"/>
<dbReference type="AlphaFoldDB" id="A0A9W6WY59"/>
<accession>A0A9W6WY59</accession>
<dbReference type="Proteomes" id="UP001165083">
    <property type="component" value="Unassembled WGS sequence"/>
</dbReference>
<sequence>MRLRERMNSNVQVVRPGWSHSTWVTYIHVTSRRRKLLTVWWCTRPGSQGDQKLPAPTSLKLAGDNDVTTHDGRAGVDSLPKKLGVQEEVGRVGYDKALATPRRPWVLSTGC</sequence>
<comment type="caution">
    <text evidence="2">The sequence shown here is derived from an EMBL/GenBank/DDBJ whole genome shotgun (WGS) entry which is preliminary data.</text>
</comment>